<evidence type="ECO:0000313" key="2">
    <source>
        <dbReference type="Proteomes" id="UP000087171"/>
    </source>
</evidence>
<feature type="domain" description="Nbr1 FW" evidence="1">
    <location>
        <begin position="54"/>
        <end position="110"/>
    </location>
</feature>
<dbReference type="STRING" id="3827.A0A3Q7XSD6"/>
<dbReference type="Gene3D" id="2.60.40.10">
    <property type="entry name" value="Immunoglobulins"/>
    <property type="match status" value="1"/>
</dbReference>
<dbReference type="Pfam" id="PF16158">
    <property type="entry name" value="N_BRCA1_IG"/>
    <property type="match status" value="1"/>
</dbReference>
<dbReference type="Proteomes" id="UP000087171">
    <property type="component" value="Unplaced"/>
</dbReference>
<dbReference type="InterPro" id="IPR032350">
    <property type="entry name" value="Nbr1_FW"/>
</dbReference>
<organism evidence="2 3">
    <name type="scientific">Cicer arietinum</name>
    <name type="common">Chickpea</name>
    <name type="synonym">Garbanzo</name>
    <dbReference type="NCBI Taxonomy" id="3827"/>
    <lineage>
        <taxon>Eukaryota</taxon>
        <taxon>Viridiplantae</taxon>
        <taxon>Streptophyta</taxon>
        <taxon>Embryophyta</taxon>
        <taxon>Tracheophyta</taxon>
        <taxon>Spermatophyta</taxon>
        <taxon>Magnoliopsida</taxon>
        <taxon>eudicotyledons</taxon>
        <taxon>Gunneridae</taxon>
        <taxon>Pentapetalae</taxon>
        <taxon>rosids</taxon>
        <taxon>fabids</taxon>
        <taxon>Fabales</taxon>
        <taxon>Fabaceae</taxon>
        <taxon>Papilionoideae</taxon>
        <taxon>50 kb inversion clade</taxon>
        <taxon>NPAAA clade</taxon>
        <taxon>Hologalegina</taxon>
        <taxon>IRL clade</taxon>
        <taxon>Cicereae</taxon>
        <taxon>Cicer</taxon>
    </lineage>
</organism>
<dbReference type="OrthoDB" id="661148at2759"/>
<dbReference type="InterPro" id="IPR013783">
    <property type="entry name" value="Ig-like_fold"/>
</dbReference>
<evidence type="ECO:0000313" key="3">
    <source>
        <dbReference type="RefSeq" id="XP_027186751.1"/>
    </source>
</evidence>
<evidence type="ECO:0000259" key="1">
    <source>
        <dbReference type="Pfam" id="PF16158"/>
    </source>
</evidence>
<dbReference type="PANTHER" id="PTHR20930:SF0">
    <property type="entry name" value="PROTEIN ILRUN"/>
    <property type="match status" value="1"/>
</dbReference>
<dbReference type="PANTHER" id="PTHR20930">
    <property type="entry name" value="OVARIAN CARCINOMA ANTIGEN CA125-RELATED"/>
    <property type="match status" value="1"/>
</dbReference>
<proteinExistence type="predicted"/>
<gene>
    <name evidence="3" type="primary">LOC101489826</name>
</gene>
<reference evidence="3" key="1">
    <citation type="submission" date="2025-08" db="UniProtKB">
        <authorList>
            <consortium name="RefSeq"/>
        </authorList>
    </citation>
    <scope>IDENTIFICATION</scope>
    <source>
        <tissue evidence="3">Etiolated seedlings</tissue>
    </source>
</reference>
<dbReference type="RefSeq" id="XP_027186751.1">
    <property type="nucleotide sequence ID" value="XM_027330950.1"/>
</dbReference>
<name>A0A3Q7XSD6_CICAR</name>
<protein>
    <submittedName>
        <fullName evidence="3">Protein NBR1 homolog</fullName>
    </submittedName>
</protein>
<accession>A0A3Q7XSD6</accession>
<dbReference type="AlphaFoldDB" id="A0A3Q7XSD6"/>
<sequence length="118" mass="13303">MNFVTPNYTPTNSHATRCSYQNTKEFRHSKIPPHILKTMQGQSFILDINALDGTKIWRIRTNGTLVWPKGTQLVWIGGDKLSDLLSVDLEVPKDGVLMEKELGIAVEFRALQLPALKV</sequence>
<keyword evidence="2" id="KW-1185">Reference proteome</keyword>